<dbReference type="GO" id="GO:0005737">
    <property type="term" value="C:cytoplasm"/>
    <property type="evidence" value="ECO:0007669"/>
    <property type="project" value="TreeGrafter"/>
</dbReference>
<feature type="region of interest" description="Disordered" evidence="3">
    <location>
        <begin position="280"/>
        <end position="434"/>
    </location>
</feature>
<evidence type="ECO:0000313" key="4">
    <source>
        <dbReference type="EMBL" id="KZS99035.1"/>
    </source>
</evidence>
<dbReference type="PANTHER" id="PTHR48051">
    <property type="match status" value="1"/>
</dbReference>
<dbReference type="Pfam" id="PF00560">
    <property type="entry name" value="LRR_1"/>
    <property type="match status" value="1"/>
</dbReference>
<evidence type="ECO:0000256" key="2">
    <source>
        <dbReference type="ARBA" id="ARBA00022737"/>
    </source>
</evidence>
<dbReference type="InterPro" id="IPR050216">
    <property type="entry name" value="LRR_domain-containing"/>
</dbReference>
<feature type="compositionally biased region" description="Low complexity" evidence="3">
    <location>
        <begin position="903"/>
        <end position="912"/>
    </location>
</feature>
<gene>
    <name evidence="4" type="ORF">SISNIDRAFT_447872</name>
</gene>
<dbReference type="AlphaFoldDB" id="A0A165AI59"/>
<keyword evidence="2" id="KW-0677">Repeat</keyword>
<feature type="compositionally biased region" description="Polar residues" evidence="3">
    <location>
        <begin position="920"/>
        <end position="932"/>
    </location>
</feature>
<evidence type="ECO:0008006" key="6">
    <source>
        <dbReference type="Google" id="ProtNLM"/>
    </source>
</evidence>
<keyword evidence="5" id="KW-1185">Reference proteome</keyword>
<dbReference type="InterPro" id="IPR003591">
    <property type="entry name" value="Leu-rich_rpt_typical-subtyp"/>
</dbReference>
<feature type="region of interest" description="Disordered" evidence="3">
    <location>
        <begin position="712"/>
        <end position="759"/>
    </location>
</feature>
<sequence>MSRQAPSPYPNGESLSFTSALAHSHVSQALLTSPDGGQTLDFSHKNLTEIPENSVKELLAAGRNDDDDSNAVLRIAFNYNRLKTLPLSFYLLGKLRYLNLRSNSFTTFPEVLTNMASLEILDLTRNNIKQLPAIPGSLVNLQVFSLSKNRITRLPPYLSDFQSLSVLKVDHNPIEWPPADVVGYPEEFAQPDGMRDWVDTLRAWIRDAQNVEKRQKELVSSISTPETENSDEESVLPVFGLRAIDAMVKREAHTRNPSIDSIASSQYSSDFGYSEFMQAHADHQGSSSRSVSSSPAPFEPQKVSSHEPETPKDALSQSTSALHARNASYSPAGLLHTRRPGLTIKKSLPDLRTIRQASVADSADRPSHSRSAQKSLQIDLPSKRNVTRKRPSPTHAQPSNHQHQFQHPPPLPQPLALGPPYGMEHEGPPSFTSERNSYFRRLSLHQHQGSSVVPLPASLSSLIDAIRGIYFAIHQIYDHVRHYTVSGLDDRFSGALAKVLSSSTLHMGQMTVNLDRFDSCASKGLPPPNVIRHVFESCRENVAGCFRVMGALQLQLKVLASYDDVRYTRTLVLMLYGSVAEISHAWQSITRLLPEVQPYLKEPRALKSLNGWTSEKEAAVAEALDASASSISGRPVGTLPNGRARQNRRHAGSFSIKDVELGRSLPSHTEHSRSATSGAIESPLPPVPPLSISAGHTPLKSTTRATLHATETAAGQALSDHSRDHSRVPSPLPPLPSRNEPPTFSSPSLSQLPLGGMSPHRKNIARLELPSDSSRSIDQELLETMESTVEAAQTFWQMVADVAANAPALETSPQLLLNLENASRTTSQLADNIREVKTNPNPRHGKALFECAYSFIKMVTQISTDLKAFGLSYSLPTAIRSAAAKLAQSTKDIAVLLNASSYSSSGSSRTFSPAPFEGQGQASLSRSRSAQPAGTFKPPPFTASQDAPWSAMPHQNFKLPNSHPSLPRPRRTDSHDLNGP</sequence>
<feature type="compositionally biased region" description="Low complexity" evidence="3">
    <location>
        <begin position="741"/>
        <end position="758"/>
    </location>
</feature>
<keyword evidence="1" id="KW-0433">Leucine-rich repeat</keyword>
<evidence type="ECO:0000256" key="3">
    <source>
        <dbReference type="SAM" id="MobiDB-lite"/>
    </source>
</evidence>
<dbReference type="EMBL" id="KV419394">
    <property type="protein sequence ID" value="KZS99035.1"/>
    <property type="molecule type" value="Genomic_DNA"/>
</dbReference>
<feature type="region of interest" description="Disordered" evidence="3">
    <location>
        <begin position="631"/>
        <end position="697"/>
    </location>
</feature>
<organism evidence="4 5">
    <name type="scientific">Sistotremastrum niveocremeum HHB9708</name>
    <dbReference type="NCBI Taxonomy" id="1314777"/>
    <lineage>
        <taxon>Eukaryota</taxon>
        <taxon>Fungi</taxon>
        <taxon>Dikarya</taxon>
        <taxon>Basidiomycota</taxon>
        <taxon>Agaricomycotina</taxon>
        <taxon>Agaricomycetes</taxon>
        <taxon>Sistotremastrales</taxon>
        <taxon>Sistotremastraceae</taxon>
        <taxon>Sertulicium</taxon>
        <taxon>Sertulicium niveocremeum</taxon>
    </lineage>
</organism>
<dbReference type="OrthoDB" id="1394818at2759"/>
<dbReference type="PROSITE" id="PS51450">
    <property type="entry name" value="LRR"/>
    <property type="match status" value="1"/>
</dbReference>
<dbReference type="Pfam" id="PF13855">
    <property type="entry name" value="LRR_8"/>
    <property type="match status" value="1"/>
</dbReference>
<feature type="compositionally biased region" description="Basic and acidic residues" evidence="3">
    <location>
        <begin position="970"/>
        <end position="980"/>
    </location>
</feature>
<dbReference type="STRING" id="1314777.A0A165AI59"/>
<accession>A0A165AI59</accession>
<name>A0A165AI59_9AGAM</name>
<dbReference type="PANTHER" id="PTHR48051:SF1">
    <property type="entry name" value="RAS SUPPRESSOR PROTEIN 1"/>
    <property type="match status" value="1"/>
</dbReference>
<dbReference type="SMART" id="SM00369">
    <property type="entry name" value="LRR_TYP"/>
    <property type="match status" value="3"/>
</dbReference>
<dbReference type="Gene3D" id="3.80.10.10">
    <property type="entry name" value="Ribonuclease Inhibitor"/>
    <property type="match status" value="1"/>
</dbReference>
<feature type="region of interest" description="Disordered" evidence="3">
    <location>
        <begin position="903"/>
        <end position="980"/>
    </location>
</feature>
<dbReference type="Pfam" id="PF10428">
    <property type="entry name" value="SOG2"/>
    <property type="match status" value="1"/>
</dbReference>
<evidence type="ECO:0000313" key="5">
    <source>
        <dbReference type="Proteomes" id="UP000076722"/>
    </source>
</evidence>
<feature type="compositionally biased region" description="Low complexity" evidence="3">
    <location>
        <begin position="397"/>
        <end position="406"/>
    </location>
</feature>
<dbReference type="SUPFAM" id="SSF52058">
    <property type="entry name" value="L domain-like"/>
    <property type="match status" value="1"/>
</dbReference>
<reference evidence="4 5" key="1">
    <citation type="journal article" date="2016" name="Mol. Biol. Evol.">
        <title>Comparative Genomics of Early-Diverging Mushroom-Forming Fungi Provides Insights into the Origins of Lignocellulose Decay Capabilities.</title>
        <authorList>
            <person name="Nagy L.G."/>
            <person name="Riley R."/>
            <person name="Tritt A."/>
            <person name="Adam C."/>
            <person name="Daum C."/>
            <person name="Floudas D."/>
            <person name="Sun H."/>
            <person name="Yadav J.S."/>
            <person name="Pangilinan J."/>
            <person name="Larsson K.H."/>
            <person name="Matsuura K."/>
            <person name="Barry K."/>
            <person name="Labutti K."/>
            <person name="Kuo R."/>
            <person name="Ohm R.A."/>
            <person name="Bhattacharya S.S."/>
            <person name="Shirouzu T."/>
            <person name="Yoshinaga Y."/>
            <person name="Martin F.M."/>
            <person name="Grigoriev I.V."/>
            <person name="Hibbett D.S."/>
        </authorList>
    </citation>
    <scope>NUCLEOTIDE SEQUENCE [LARGE SCALE GENOMIC DNA]</scope>
    <source>
        <strain evidence="4 5">HHB9708</strain>
    </source>
</reference>
<protein>
    <recommendedName>
        <fullName evidence="6">L domain-like protein</fullName>
    </recommendedName>
</protein>
<proteinExistence type="predicted"/>
<dbReference type="InterPro" id="IPR019487">
    <property type="entry name" value="RAM_signalling_pathway_SOG2"/>
</dbReference>
<evidence type="ECO:0000256" key="1">
    <source>
        <dbReference type="ARBA" id="ARBA00022614"/>
    </source>
</evidence>
<dbReference type="Proteomes" id="UP000076722">
    <property type="component" value="Unassembled WGS sequence"/>
</dbReference>
<dbReference type="InterPro" id="IPR001611">
    <property type="entry name" value="Leu-rich_rpt"/>
</dbReference>
<dbReference type="InterPro" id="IPR032675">
    <property type="entry name" value="LRR_dom_sf"/>
</dbReference>